<reference evidence="2 3" key="1">
    <citation type="journal article" date="2023" name="Sci. Data">
        <title>Genome assembly of the Korean intertidal mud-creeper Batillaria attramentaria.</title>
        <authorList>
            <person name="Patra A.K."/>
            <person name="Ho P.T."/>
            <person name="Jun S."/>
            <person name="Lee S.J."/>
            <person name="Kim Y."/>
            <person name="Won Y.J."/>
        </authorList>
    </citation>
    <scope>NUCLEOTIDE SEQUENCE [LARGE SCALE GENOMIC DNA]</scope>
    <source>
        <strain evidence="2">Wonlab-2016</strain>
    </source>
</reference>
<dbReference type="EMBL" id="JACVVK020000330">
    <property type="protein sequence ID" value="KAK7478271.1"/>
    <property type="molecule type" value="Genomic_DNA"/>
</dbReference>
<feature type="region of interest" description="Disordered" evidence="1">
    <location>
        <begin position="1"/>
        <end position="29"/>
    </location>
</feature>
<feature type="compositionally biased region" description="Basic and acidic residues" evidence="1">
    <location>
        <begin position="17"/>
        <end position="26"/>
    </location>
</feature>
<feature type="compositionally biased region" description="Polar residues" evidence="1">
    <location>
        <begin position="7"/>
        <end position="16"/>
    </location>
</feature>
<dbReference type="AlphaFoldDB" id="A0ABD0JU24"/>
<gene>
    <name evidence="2" type="ORF">BaRGS_00030529</name>
</gene>
<comment type="caution">
    <text evidence="2">The sequence shown here is derived from an EMBL/GenBank/DDBJ whole genome shotgun (WGS) entry which is preliminary data.</text>
</comment>
<organism evidence="2 3">
    <name type="scientific">Batillaria attramentaria</name>
    <dbReference type="NCBI Taxonomy" id="370345"/>
    <lineage>
        <taxon>Eukaryota</taxon>
        <taxon>Metazoa</taxon>
        <taxon>Spiralia</taxon>
        <taxon>Lophotrochozoa</taxon>
        <taxon>Mollusca</taxon>
        <taxon>Gastropoda</taxon>
        <taxon>Caenogastropoda</taxon>
        <taxon>Sorbeoconcha</taxon>
        <taxon>Cerithioidea</taxon>
        <taxon>Batillariidae</taxon>
        <taxon>Batillaria</taxon>
    </lineage>
</organism>
<dbReference type="Proteomes" id="UP001519460">
    <property type="component" value="Unassembled WGS sequence"/>
</dbReference>
<evidence type="ECO:0000313" key="3">
    <source>
        <dbReference type="Proteomes" id="UP001519460"/>
    </source>
</evidence>
<sequence>CNRGIPRTQSTTNSEQLSRKPEDCRQPRNPVTVFTHNIQTPLRHSLSQQTTILIKPRFTLPSR</sequence>
<evidence type="ECO:0000256" key="1">
    <source>
        <dbReference type="SAM" id="MobiDB-lite"/>
    </source>
</evidence>
<protein>
    <submittedName>
        <fullName evidence="2">Uncharacterized protein</fullName>
    </submittedName>
</protein>
<name>A0ABD0JU24_9CAEN</name>
<keyword evidence="3" id="KW-1185">Reference proteome</keyword>
<proteinExistence type="predicted"/>
<evidence type="ECO:0000313" key="2">
    <source>
        <dbReference type="EMBL" id="KAK7478271.1"/>
    </source>
</evidence>
<accession>A0ABD0JU24</accession>
<feature type="non-terminal residue" evidence="2">
    <location>
        <position position="1"/>
    </location>
</feature>